<sequence>MGMGLQQMEIKNDFKGPDMHPLIDFSKTIQTSDESSTESSNHDNEGLEAIADDDPPWLILQEGKEMAKELMDNGLETFVQKEGPNQILNLLLEEQIDNVIFGEFFDFDDFGDWRSCAAEDEDRRKQIFADNNKERMSVVFQLEADMDSKRQEEASSSKLQSMQGREKDRVRLQVKKDGSHQSPILWRLYDSESTNQKRRPPNAIGLGLPDTTEGSLNGF</sequence>
<accession>A0ABP0X384</accession>
<dbReference type="Proteomes" id="UP001497444">
    <property type="component" value="Chromosome 5"/>
</dbReference>
<reference evidence="2" key="1">
    <citation type="submission" date="2024-02" db="EMBL/GenBank/DDBJ databases">
        <authorList>
            <consortium name="ELIXIR-Norway"/>
            <consortium name="Elixir Norway"/>
        </authorList>
    </citation>
    <scope>NUCLEOTIDE SEQUENCE</scope>
</reference>
<feature type="compositionally biased region" description="Basic and acidic residues" evidence="1">
    <location>
        <begin position="164"/>
        <end position="179"/>
    </location>
</feature>
<feature type="region of interest" description="Disordered" evidence="1">
    <location>
        <begin position="29"/>
        <end position="51"/>
    </location>
</feature>
<evidence type="ECO:0000313" key="3">
    <source>
        <dbReference type="Proteomes" id="UP001497444"/>
    </source>
</evidence>
<keyword evidence="3" id="KW-1185">Reference proteome</keyword>
<dbReference type="EMBL" id="OZ020100">
    <property type="protein sequence ID" value="CAK9273044.1"/>
    <property type="molecule type" value="Genomic_DNA"/>
</dbReference>
<feature type="compositionally biased region" description="Basic and acidic residues" evidence="1">
    <location>
        <begin position="146"/>
        <end position="155"/>
    </location>
</feature>
<feature type="region of interest" description="Disordered" evidence="1">
    <location>
        <begin position="146"/>
        <end position="219"/>
    </location>
</feature>
<gene>
    <name evidence="2" type="ORF">CSSPJE1EN1_LOCUS18522</name>
</gene>
<name>A0ABP0X384_9BRYO</name>
<proteinExistence type="predicted"/>
<organism evidence="2 3">
    <name type="scientific">Sphagnum jensenii</name>
    <dbReference type="NCBI Taxonomy" id="128206"/>
    <lineage>
        <taxon>Eukaryota</taxon>
        <taxon>Viridiplantae</taxon>
        <taxon>Streptophyta</taxon>
        <taxon>Embryophyta</taxon>
        <taxon>Bryophyta</taxon>
        <taxon>Sphagnophytina</taxon>
        <taxon>Sphagnopsida</taxon>
        <taxon>Sphagnales</taxon>
        <taxon>Sphagnaceae</taxon>
        <taxon>Sphagnum</taxon>
    </lineage>
</organism>
<protein>
    <submittedName>
        <fullName evidence="2">Uncharacterized protein</fullName>
    </submittedName>
</protein>
<evidence type="ECO:0000313" key="2">
    <source>
        <dbReference type="EMBL" id="CAK9273044.1"/>
    </source>
</evidence>
<feature type="compositionally biased region" description="Polar residues" evidence="1">
    <location>
        <begin position="29"/>
        <end position="39"/>
    </location>
</feature>
<evidence type="ECO:0000256" key="1">
    <source>
        <dbReference type="SAM" id="MobiDB-lite"/>
    </source>
</evidence>